<dbReference type="PANTHER" id="PTHR10746:SF6">
    <property type="entry name" value="LARGE RIBOSOMAL SUBUNIT PROTEIN UL4M"/>
    <property type="match status" value="1"/>
</dbReference>
<dbReference type="PANTHER" id="PTHR10746">
    <property type="entry name" value="50S RIBOSOMAL PROTEIN L4"/>
    <property type="match status" value="1"/>
</dbReference>
<name>A0AAW0QGY7_9PEZI</name>
<keyword evidence="2 6" id="KW-0689">Ribosomal protein</keyword>
<feature type="region of interest" description="Disordered" evidence="5">
    <location>
        <begin position="112"/>
        <end position="159"/>
    </location>
</feature>
<comment type="caution">
    <text evidence="6">The sequence shown here is derived from an EMBL/GenBank/DDBJ whole genome shotgun (WGS) entry which is preliminary data.</text>
</comment>
<evidence type="ECO:0000256" key="5">
    <source>
        <dbReference type="SAM" id="MobiDB-lite"/>
    </source>
</evidence>
<protein>
    <recommendedName>
        <fullName evidence="4">Large ribosomal subunit protein uL4m</fullName>
    </recommendedName>
</protein>
<feature type="compositionally biased region" description="Basic residues" evidence="5">
    <location>
        <begin position="125"/>
        <end position="136"/>
    </location>
</feature>
<evidence type="ECO:0000256" key="2">
    <source>
        <dbReference type="ARBA" id="ARBA00022980"/>
    </source>
</evidence>
<proteinExistence type="inferred from homology"/>
<comment type="similarity">
    <text evidence="1">Belongs to the universal ribosomal protein uL4 family.</text>
</comment>
<dbReference type="GO" id="GO:0003735">
    <property type="term" value="F:structural constituent of ribosome"/>
    <property type="evidence" value="ECO:0007669"/>
    <property type="project" value="InterPro"/>
</dbReference>
<dbReference type="Proteomes" id="UP001392437">
    <property type="component" value="Unassembled WGS sequence"/>
</dbReference>
<dbReference type="FunFam" id="3.40.1370.10:FF:000016">
    <property type="entry name" value="60S ribosomal protein L4, mitochondrial"/>
    <property type="match status" value="1"/>
</dbReference>
<dbReference type="EMBL" id="JAQQWP010000009">
    <property type="protein sequence ID" value="KAK8101529.1"/>
    <property type="molecule type" value="Genomic_DNA"/>
</dbReference>
<evidence type="ECO:0000256" key="4">
    <source>
        <dbReference type="ARBA" id="ARBA00040565"/>
    </source>
</evidence>
<sequence>MAGKGVRGLSEALRSLTLTTQACGQVSSRLPSTFTRSMATEATLPRATSNLTTTSMTTPWRPSPAVPVTVYDFQTYEPQRLEEWSSKHLHLPMRRDILHLAVIFEGDNTRQGSANSKTRWEVHGSHRKLYRQKGTGRARVGDKQSPLRRGGGKVFGPKPRDFGTGMNRKVYDLAWRTALSYRYRRGELVVCEDGMELALPQEISDMMAQGQLRDQALVDGFKAKWARQVLDGHEWGRAHGRSTFITTEWRENLFNAMDLVPNYGMALDIEDVDVKDLLTTGRLVIEREALAEMIKRHQSDLCSKVFINGVKPSPPETGKIIVQ</sequence>
<evidence type="ECO:0000256" key="3">
    <source>
        <dbReference type="ARBA" id="ARBA00023274"/>
    </source>
</evidence>
<dbReference type="InterPro" id="IPR002136">
    <property type="entry name" value="Ribosomal_uL4"/>
</dbReference>
<gene>
    <name evidence="6" type="ORF">PG999_011903</name>
</gene>
<dbReference type="Gene3D" id="3.40.1370.10">
    <property type="match status" value="1"/>
</dbReference>
<reference evidence="6 7" key="1">
    <citation type="submission" date="2023-01" db="EMBL/GenBank/DDBJ databases">
        <title>Analysis of 21 Apiospora genomes using comparative genomics revels a genus with tremendous synthesis potential of carbohydrate active enzymes and secondary metabolites.</title>
        <authorList>
            <person name="Sorensen T."/>
        </authorList>
    </citation>
    <scope>NUCLEOTIDE SEQUENCE [LARGE SCALE GENOMIC DNA]</scope>
    <source>
        <strain evidence="6 7">CBS 117206</strain>
    </source>
</reference>
<keyword evidence="3" id="KW-0687">Ribonucleoprotein</keyword>
<dbReference type="Pfam" id="PF00573">
    <property type="entry name" value="Ribosomal_L4"/>
    <property type="match status" value="1"/>
</dbReference>
<dbReference type="InterPro" id="IPR023574">
    <property type="entry name" value="Ribosomal_uL4_dom_sf"/>
</dbReference>
<evidence type="ECO:0000313" key="7">
    <source>
        <dbReference type="Proteomes" id="UP001392437"/>
    </source>
</evidence>
<organism evidence="6 7">
    <name type="scientific">Apiospora kogelbergensis</name>
    <dbReference type="NCBI Taxonomy" id="1337665"/>
    <lineage>
        <taxon>Eukaryota</taxon>
        <taxon>Fungi</taxon>
        <taxon>Dikarya</taxon>
        <taxon>Ascomycota</taxon>
        <taxon>Pezizomycotina</taxon>
        <taxon>Sordariomycetes</taxon>
        <taxon>Xylariomycetidae</taxon>
        <taxon>Amphisphaeriales</taxon>
        <taxon>Apiosporaceae</taxon>
        <taxon>Apiospora</taxon>
    </lineage>
</organism>
<dbReference type="SUPFAM" id="SSF52166">
    <property type="entry name" value="Ribosomal protein L4"/>
    <property type="match status" value="1"/>
</dbReference>
<dbReference type="GO" id="GO:0005840">
    <property type="term" value="C:ribosome"/>
    <property type="evidence" value="ECO:0007669"/>
    <property type="project" value="UniProtKB-KW"/>
</dbReference>
<dbReference type="GO" id="GO:0006412">
    <property type="term" value="P:translation"/>
    <property type="evidence" value="ECO:0007669"/>
    <property type="project" value="InterPro"/>
</dbReference>
<evidence type="ECO:0000256" key="1">
    <source>
        <dbReference type="ARBA" id="ARBA00010528"/>
    </source>
</evidence>
<dbReference type="GO" id="GO:1990904">
    <property type="term" value="C:ribonucleoprotein complex"/>
    <property type="evidence" value="ECO:0007669"/>
    <property type="project" value="UniProtKB-KW"/>
</dbReference>
<keyword evidence="7" id="KW-1185">Reference proteome</keyword>
<accession>A0AAW0QGY7</accession>
<evidence type="ECO:0000313" key="6">
    <source>
        <dbReference type="EMBL" id="KAK8101529.1"/>
    </source>
</evidence>
<dbReference type="InterPro" id="IPR013005">
    <property type="entry name" value="Ribosomal_uL4-like"/>
</dbReference>
<dbReference type="AlphaFoldDB" id="A0AAW0QGY7"/>